<keyword evidence="1" id="KW-1133">Transmembrane helix</keyword>
<dbReference type="OrthoDB" id="849204at2"/>
<keyword evidence="1" id="KW-0812">Transmembrane</keyword>
<organism evidence="2 3">
    <name type="scientific">Sphingobacterium humi</name>
    <dbReference type="NCBI Taxonomy" id="1796905"/>
    <lineage>
        <taxon>Bacteria</taxon>
        <taxon>Pseudomonadati</taxon>
        <taxon>Bacteroidota</taxon>
        <taxon>Sphingobacteriia</taxon>
        <taxon>Sphingobacteriales</taxon>
        <taxon>Sphingobacteriaceae</taxon>
        <taxon>Sphingobacterium</taxon>
    </lineage>
</organism>
<accession>A0A6N8L1V4</accession>
<evidence type="ECO:0000313" key="3">
    <source>
        <dbReference type="Proteomes" id="UP000435036"/>
    </source>
</evidence>
<dbReference type="EMBL" id="WSQA01000010">
    <property type="protein sequence ID" value="MVZ62999.1"/>
    <property type="molecule type" value="Genomic_DNA"/>
</dbReference>
<dbReference type="RefSeq" id="WP_160369725.1">
    <property type="nucleotide sequence ID" value="NZ_WSQA01000010.1"/>
</dbReference>
<gene>
    <name evidence="2" type="ORF">GQF63_13270</name>
</gene>
<protein>
    <submittedName>
        <fullName evidence="2">Uncharacterized protein</fullName>
    </submittedName>
</protein>
<dbReference type="Proteomes" id="UP000435036">
    <property type="component" value="Unassembled WGS sequence"/>
</dbReference>
<sequence>MKDQEIDDLFAKGLKDAESPAPAGLWAKIEAELPPTEATAKKPLVLWRYFAAAAVLLLCLGIGFRFFDAADPNLQAEGKAKLAQAEVTEPAISTPPQEAPVAAAALKPDVPQETTVKKKTAASKPGIVQLAKQESKPEVTPAALAQVETPRINHTAPLEAVLVLLDITPEESLNSTTAAAMAEVKPIQPLVNIIENEELMYAQQAKEEKKPRQSLLTKVLNGIAGNINLGPSDVQFSNDEEGNIRIDLTKSLARNRR</sequence>
<comment type="caution">
    <text evidence="2">The sequence shown here is derived from an EMBL/GenBank/DDBJ whole genome shotgun (WGS) entry which is preliminary data.</text>
</comment>
<feature type="transmembrane region" description="Helical" evidence="1">
    <location>
        <begin position="46"/>
        <end position="67"/>
    </location>
</feature>
<evidence type="ECO:0000256" key="1">
    <source>
        <dbReference type="SAM" id="Phobius"/>
    </source>
</evidence>
<proteinExistence type="predicted"/>
<dbReference type="AlphaFoldDB" id="A0A6N8L1V4"/>
<name>A0A6N8L1V4_9SPHI</name>
<evidence type="ECO:0000313" key="2">
    <source>
        <dbReference type="EMBL" id="MVZ62999.1"/>
    </source>
</evidence>
<reference evidence="2 3" key="1">
    <citation type="submission" date="2019-12" db="EMBL/GenBank/DDBJ databases">
        <authorList>
            <person name="Dong K."/>
        </authorList>
    </citation>
    <scope>NUCLEOTIDE SEQUENCE [LARGE SCALE GENOMIC DNA]</scope>
    <source>
        <strain evidence="2 3">JCM 31225</strain>
    </source>
</reference>
<keyword evidence="1" id="KW-0472">Membrane</keyword>
<keyword evidence="3" id="KW-1185">Reference proteome</keyword>